<dbReference type="EnsemblPlants" id="AET3Gv20428200.7">
    <property type="protein sequence ID" value="AET3Gv20428200.7"/>
    <property type="gene ID" value="AET3Gv20428200"/>
</dbReference>
<evidence type="ECO:0000313" key="1">
    <source>
        <dbReference type="EnsemblPlants" id="AET3Gv20428200.7"/>
    </source>
</evidence>
<name>A0A453ER30_AEGTS</name>
<organism evidence="1 2">
    <name type="scientific">Aegilops tauschii subsp. strangulata</name>
    <name type="common">Goatgrass</name>
    <dbReference type="NCBI Taxonomy" id="200361"/>
    <lineage>
        <taxon>Eukaryota</taxon>
        <taxon>Viridiplantae</taxon>
        <taxon>Streptophyta</taxon>
        <taxon>Embryophyta</taxon>
        <taxon>Tracheophyta</taxon>
        <taxon>Spermatophyta</taxon>
        <taxon>Magnoliopsida</taxon>
        <taxon>Liliopsida</taxon>
        <taxon>Poales</taxon>
        <taxon>Poaceae</taxon>
        <taxon>BOP clade</taxon>
        <taxon>Pooideae</taxon>
        <taxon>Triticodae</taxon>
        <taxon>Triticeae</taxon>
        <taxon>Triticinae</taxon>
        <taxon>Aegilops</taxon>
    </lineage>
</organism>
<proteinExistence type="predicted"/>
<dbReference type="AlphaFoldDB" id="A0A453ER30"/>
<reference evidence="1" key="5">
    <citation type="journal article" date="2021" name="G3 (Bethesda)">
        <title>Aegilops tauschii genome assembly Aet v5.0 features greater sequence contiguity and improved annotation.</title>
        <authorList>
            <person name="Wang L."/>
            <person name="Zhu T."/>
            <person name="Rodriguez J.C."/>
            <person name="Deal K.R."/>
            <person name="Dubcovsky J."/>
            <person name="McGuire P.E."/>
            <person name="Lux T."/>
            <person name="Spannagl M."/>
            <person name="Mayer K.F.X."/>
            <person name="Baldrich P."/>
            <person name="Meyers B.C."/>
            <person name="Huo N."/>
            <person name="Gu Y.Q."/>
            <person name="Zhou H."/>
            <person name="Devos K.M."/>
            <person name="Bennetzen J.L."/>
            <person name="Unver T."/>
            <person name="Budak H."/>
            <person name="Gulick P.J."/>
            <person name="Galiba G."/>
            <person name="Kalapos B."/>
            <person name="Nelson D.R."/>
            <person name="Li P."/>
            <person name="You F.M."/>
            <person name="Luo M.C."/>
            <person name="Dvorak J."/>
        </authorList>
    </citation>
    <scope>NUCLEOTIDE SEQUENCE [LARGE SCALE GENOMIC DNA]</scope>
    <source>
        <strain evidence="1">cv. AL8/78</strain>
    </source>
</reference>
<sequence length="67" mass="7466">MNGPFPFVIQTPPFSTTEGSLLTRSSEPPIIMFVSTIQLRFLVFLSRVHAINFGLSLCPTLPRAFLI</sequence>
<reference evidence="2" key="1">
    <citation type="journal article" date="2014" name="Science">
        <title>Ancient hybridizations among the ancestral genomes of bread wheat.</title>
        <authorList>
            <consortium name="International Wheat Genome Sequencing Consortium,"/>
            <person name="Marcussen T."/>
            <person name="Sandve S.R."/>
            <person name="Heier L."/>
            <person name="Spannagl M."/>
            <person name="Pfeifer M."/>
            <person name="Jakobsen K.S."/>
            <person name="Wulff B.B."/>
            <person name="Steuernagel B."/>
            <person name="Mayer K.F."/>
            <person name="Olsen O.A."/>
        </authorList>
    </citation>
    <scope>NUCLEOTIDE SEQUENCE [LARGE SCALE GENOMIC DNA]</scope>
    <source>
        <strain evidence="2">cv. AL8/78</strain>
    </source>
</reference>
<evidence type="ECO:0000313" key="2">
    <source>
        <dbReference type="Proteomes" id="UP000015105"/>
    </source>
</evidence>
<dbReference type="Gramene" id="AET3Gv20428200.7">
    <property type="protein sequence ID" value="AET3Gv20428200.7"/>
    <property type="gene ID" value="AET3Gv20428200"/>
</dbReference>
<dbReference type="Proteomes" id="UP000015105">
    <property type="component" value="Chromosome 3D"/>
</dbReference>
<reference evidence="2" key="2">
    <citation type="journal article" date="2017" name="Nat. Plants">
        <title>The Aegilops tauschii genome reveals multiple impacts of transposons.</title>
        <authorList>
            <person name="Zhao G."/>
            <person name="Zou C."/>
            <person name="Li K."/>
            <person name="Wang K."/>
            <person name="Li T."/>
            <person name="Gao L."/>
            <person name="Zhang X."/>
            <person name="Wang H."/>
            <person name="Yang Z."/>
            <person name="Liu X."/>
            <person name="Jiang W."/>
            <person name="Mao L."/>
            <person name="Kong X."/>
            <person name="Jiao Y."/>
            <person name="Jia J."/>
        </authorList>
    </citation>
    <scope>NUCLEOTIDE SEQUENCE [LARGE SCALE GENOMIC DNA]</scope>
    <source>
        <strain evidence="2">cv. AL8/78</strain>
    </source>
</reference>
<reference evidence="1" key="4">
    <citation type="submission" date="2019-03" db="UniProtKB">
        <authorList>
            <consortium name="EnsemblPlants"/>
        </authorList>
    </citation>
    <scope>IDENTIFICATION</scope>
</reference>
<protein>
    <submittedName>
        <fullName evidence="1">Uncharacterized protein</fullName>
    </submittedName>
</protein>
<keyword evidence="2" id="KW-1185">Reference proteome</keyword>
<reference evidence="1" key="3">
    <citation type="journal article" date="2017" name="Nature">
        <title>Genome sequence of the progenitor of the wheat D genome Aegilops tauschii.</title>
        <authorList>
            <person name="Luo M.C."/>
            <person name="Gu Y.Q."/>
            <person name="Puiu D."/>
            <person name="Wang H."/>
            <person name="Twardziok S.O."/>
            <person name="Deal K.R."/>
            <person name="Huo N."/>
            <person name="Zhu T."/>
            <person name="Wang L."/>
            <person name="Wang Y."/>
            <person name="McGuire P.E."/>
            <person name="Liu S."/>
            <person name="Long H."/>
            <person name="Ramasamy R.K."/>
            <person name="Rodriguez J.C."/>
            <person name="Van S.L."/>
            <person name="Yuan L."/>
            <person name="Wang Z."/>
            <person name="Xia Z."/>
            <person name="Xiao L."/>
            <person name="Anderson O.D."/>
            <person name="Ouyang S."/>
            <person name="Liang Y."/>
            <person name="Zimin A.V."/>
            <person name="Pertea G."/>
            <person name="Qi P."/>
            <person name="Bennetzen J.L."/>
            <person name="Dai X."/>
            <person name="Dawson M.W."/>
            <person name="Muller H.G."/>
            <person name="Kugler K."/>
            <person name="Rivarola-Duarte L."/>
            <person name="Spannagl M."/>
            <person name="Mayer K.F.X."/>
            <person name="Lu F.H."/>
            <person name="Bevan M.W."/>
            <person name="Leroy P."/>
            <person name="Li P."/>
            <person name="You F.M."/>
            <person name="Sun Q."/>
            <person name="Liu Z."/>
            <person name="Lyons E."/>
            <person name="Wicker T."/>
            <person name="Salzberg S.L."/>
            <person name="Devos K.M."/>
            <person name="Dvorak J."/>
        </authorList>
    </citation>
    <scope>NUCLEOTIDE SEQUENCE [LARGE SCALE GENOMIC DNA]</scope>
    <source>
        <strain evidence="1">cv. AL8/78</strain>
    </source>
</reference>
<accession>A0A453ER30</accession>